<evidence type="ECO:0000256" key="2">
    <source>
        <dbReference type="ARBA" id="ARBA00012190"/>
    </source>
</evidence>
<feature type="compositionally biased region" description="Polar residues" evidence="13">
    <location>
        <begin position="1523"/>
        <end position="1532"/>
    </location>
</feature>
<feature type="compositionally biased region" description="Polar residues" evidence="13">
    <location>
        <begin position="1642"/>
        <end position="1673"/>
    </location>
</feature>
<keyword evidence="16" id="KW-1185">Reference proteome</keyword>
<feature type="coiled-coil region" evidence="12">
    <location>
        <begin position="686"/>
        <end position="713"/>
    </location>
</feature>
<feature type="compositionally biased region" description="Polar residues" evidence="13">
    <location>
        <begin position="1245"/>
        <end position="1255"/>
    </location>
</feature>
<keyword evidence="7 11" id="KW-0156">Chromatin regulator</keyword>
<keyword evidence="4 11" id="KW-0489">Methyltransferase</keyword>
<evidence type="ECO:0000256" key="8">
    <source>
        <dbReference type="ARBA" id="ARBA00023242"/>
    </source>
</evidence>
<feature type="compositionally biased region" description="Low complexity" evidence="13">
    <location>
        <begin position="1154"/>
        <end position="1163"/>
    </location>
</feature>
<evidence type="ECO:0000256" key="1">
    <source>
        <dbReference type="ARBA" id="ARBA00004123"/>
    </source>
</evidence>
<dbReference type="Gene3D" id="3.40.50.150">
    <property type="entry name" value="Vaccinia Virus protein VP39"/>
    <property type="match status" value="1"/>
</dbReference>
<keyword evidence="12" id="KW-0175">Coiled coil</keyword>
<evidence type="ECO:0000259" key="14">
    <source>
        <dbReference type="PROSITE" id="PS51569"/>
    </source>
</evidence>
<proteinExistence type="inferred from homology"/>
<dbReference type="Pfam" id="PF08123">
    <property type="entry name" value="DOT1"/>
    <property type="match status" value="1"/>
</dbReference>
<feature type="compositionally biased region" description="Polar residues" evidence="13">
    <location>
        <begin position="1140"/>
        <end position="1152"/>
    </location>
</feature>
<feature type="domain" description="DOT1" evidence="14">
    <location>
        <begin position="14"/>
        <end position="327"/>
    </location>
</feature>
<feature type="coiled-coil region" evidence="12">
    <location>
        <begin position="559"/>
        <end position="593"/>
    </location>
</feature>
<dbReference type="EMBL" id="CALNXK010000048">
    <property type="protein sequence ID" value="CAH3130782.1"/>
    <property type="molecule type" value="Genomic_DNA"/>
</dbReference>
<dbReference type="PROSITE" id="PS51569">
    <property type="entry name" value="DOT1"/>
    <property type="match status" value="1"/>
</dbReference>
<feature type="compositionally biased region" description="Polar residues" evidence="13">
    <location>
        <begin position="1169"/>
        <end position="1181"/>
    </location>
</feature>
<dbReference type="EC" id="2.1.1.360" evidence="2 11"/>
<comment type="caution">
    <text evidence="15">The sequence shown here is derived from an EMBL/GenBank/DDBJ whole genome shotgun (WGS) entry which is preliminary data.</text>
</comment>
<feature type="region of interest" description="Disordered" evidence="13">
    <location>
        <begin position="833"/>
        <end position="902"/>
    </location>
</feature>
<feature type="compositionally biased region" description="Basic residues" evidence="13">
    <location>
        <begin position="643"/>
        <end position="657"/>
    </location>
</feature>
<reference evidence="15 16" key="1">
    <citation type="submission" date="2022-05" db="EMBL/GenBank/DDBJ databases">
        <authorList>
            <consortium name="Genoscope - CEA"/>
            <person name="William W."/>
        </authorList>
    </citation>
    <scope>NUCLEOTIDE SEQUENCE [LARGE SCALE GENOMIC DNA]</scope>
</reference>
<dbReference type="Gene3D" id="1.10.260.60">
    <property type="match status" value="1"/>
</dbReference>
<feature type="compositionally biased region" description="Basic residues" evidence="13">
    <location>
        <begin position="1580"/>
        <end position="1591"/>
    </location>
</feature>
<dbReference type="PANTHER" id="PTHR21451:SF0">
    <property type="entry name" value="HISTONE-LYSINE N-METHYLTRANSFERASE, H3 LYSINE-79 SPECIFIC"/>
    <property type="match status" value="1"/>
</dbReference>
<evidence type="ECO:0000256" key="7">
    <source>
        <dbReference type="ARBA" id="ARBA00022853"/>
    </source>
</evidence>
<organism evidence="15 16">
    <name type="scientific">Porites lobata</name>
    <dbReference type="NCBI Taxonomy" id="104759"/>
    <lineage>
        <taxon>Eukaryota</taxon>
        <taxon>Metazoa</taxon>
        <taxon>Cnidaria</taxon>
        <taxon>Anthozoa</taxon>
        <taxon>Hexacorallia</taxon>
        <taxon>Scleractinia</taxon>
        <taxon>Fungiina</taxon>
        <taxon>Poritidae</taxon>
        <taxon>Porites</taxon>
    </lineage>
</organism>
<feature type="compositionally biased region" description="Low complexity" evidence="13">
    <location>
        <begin position="1394"/>
        <end position="1407"/>
    </location>
</feature>
<accession>A0ABN8P2T3</accession>
<feature type="region of interest" description="Disordered" evidence="13">
    <location>
        <begin position="1290"/>
        <end position="1493"/>
    </location>
</feature>
<evidence type="ECO:0000256" key="5">
    <source>
        <dbReference type="ARBA" id="ARBA00022679"/>
    </source>
</evidence>
<feature type="compositionally biased region" description="Low complexity" evidence="13">
    <location>
        <begin position="1090"/>
        <end position="1104"/>
    </location>
</feature>
<feature type="compositionally biased region" description="Polar residues" evidence="13">
    <location>
        <begin position="1290"/>
        <end position="1301"/>
    </location>
</feature>
<keyword evidence="8 11" id="KW-0539">Nucleus</keyword>
<dbReference type="InterPro" id="IPR030445">
    <property type="entry name" value="H3-K79_meTrfase"/>
</dbReference>
<protein>
    <recommendedName>
        <fullName evidence="3 11">Histone-lysine N-methyltransferase, H3 lysine-79 specific</fullName>
        <ecNumber evidence="2 11">2.1.1.360</ecNumber>
    </recommendedName>
    <alternativeName>
        <fullName evidence="9 11">Histone H3-K79 methyltransferase</fullName>
    </alternativeName>
</protein>
<comment type="subcellular location">
    <subcellularLocation>
        <location evidence="1 11">Nucleus</location>
    </subcellularLocation>
</comment>
<evidence type="ECO:0000256" key="4">
    <source>
        <dbReference type="ARBA" id="ARBA00022603"/>
    </source>
</evidence>
<evidence type="ECO:0000256" key="6">
    <source>
        <dbReference type="ARBA" id="ARBA00022691"/>
    </source>
</evidence>
<comment type="similarity">
    <text evidence="11">Belongs to the class I-like SAM-binding methyltransferase superfamily. DOT1 family.</text>
</comment>
<feature type="compositionally biased region" description="Basic residues" evidence="13">
    <location>
        <begin position="427"/>
        <end position="462"/>
    </location>
</feature>
<dbReference type="InterPro" id="IPR025789">
    <property type="entry name" value="DOT1_dom"/>
</dbReference>
<feature type="compositionally biased region" description="Basic and acidic residues" evidence="13">
    <location>
        <begin position="1182"/>
        <end position="1192"/>
    </location>
</feature>
<evidence type="ECO:0000313" key="15">
    <source>
        <dbReference type="EMBL" id="CAH3130782.1"/>
    </source>
</evidence>
<feature type="compositionally biased region" description="Polar residues" evidence="13">
    <location>
        <begin position="1458"/>
        <end position="1483"/>
    </location>
</feature>
<feature type="compositionally biased region" description="Polar residues" evidence="13">
    <location>
        <begin position="1625"/>
        <end position="1635"/>
    </location>
</feature>
<evidence type="ECO:0000256" key="12">
    <source>
        <dbReference type="SAM" id="Coils"/>
    </source>
</evidence>
<evidence type="ECO:0000256" key="3">
    <source>
        <dbReference type="ARBA" id="ARBA00020987"/>
    </source>
</evidence>
<comment type="catalytic activity">
    <reaction evidence="10 11">
        <text>L-lysyl(79)-[histone H3] + 3 S-adenosyl-L-methionine = N(6),N(6),N(6)-trimethyl-L-lysyl(79)-[histone H3] + 3 S-adenosyl-L-homocysteine + 3 H(+)</text>
        <dbReference type="Rhea" id="RHEA:60328"/>
        <dbReference type="Rhea" id="RHEA-COMP:15549"/>
        <dbReference type="Rhea" id="RHEA-COMP:15552"/>
        <dbReference type="ChEBI" id="CHEBI:15378"/>
        <dbReference type="ChEBI" id="CHEBI:29969"/>
        <dbReference type="ChEBI" id="CHEBI:57856"/>
        <dbReference type="ChEBI" id="CHEBI:59789"/>
        <dbReference type="ChEBI" id="CHEBI:61961"/>
        <dbReference type="EC" id="2.1.1.360"/>
    </reaction>
</comment>
<evidence type="ECO:0000256" key="11">
    <source>
        <dbReference type="RuleBase" id="RU271113"/>
    </source>
</evidence>
<feature type="compositionally biased region" description="Polar residues" evidence="13">
    <location>
        <begin position="1548"/>
        <end position="1571"/>
    </location>
</feature>
<feature type="compositionally biased region" description="Basic residues" evidence="13">
    <location>
        <begin position="844"/>
        <end position="858"/>
    </location>
</feature>
<feature type="region of interest" description="Disordered" evidence="13">
    <location>
        <begin position="643"/>
        <end position="663"/>
    </location>
</feature>
<evidence type="ECO:0000256" key="9">
    <source>
        <dbReference type="ARBA" id="ARBA00029821"/>
    </source>
</evidence>
<feature type="compositionally biased region" description="Polar residues" evidence="13">
    <location>
        <begin position="1320"/>
        <end position="1331"/>
    </location>
</feature>
<name>A0ABN8P2T3_9CNID</name>
<feature type="compositionally biased region" description="Polar residues" evidence="13">
    <location>
        <begin position="861"/>
        <end position="885"/>
    </location>
</feature>
<feature type="compositionally biased region" description="Polar residues" evidence="13">
    <location>
        <begin position="1606"/>
        <end position="1617"/>
    </location>
</feature>
<dbReference type="InterPro" id="IPR029063">
    <property type="entry name" value="SAM-dependent_MTases_sf"/>
</dbReference>
<dbReference type="SUPFAM" id="SSF53335">
    <property type="entry name" value="S-adenosyl-L-methionine-dependent methyltransferases"/>
    <property type="match status" value="1"/>
</dbReference>
<feature type="region of interest" description="Disordered" evidence="13">
    <location>
        <begin position="1090"/>
        <end position="1274"/>
    </location>
</feature>
<feature type="region of interest" description="Disordered" evidence="13">
    <location>
        <begin position="375"/>
        <end position="483"/>
    </location>
</feature>
<comment type="function">
    <text evidence="11">Histone methyltransferase that specifically trimethylates histone H3 to form H3K79me3. This methylation is required for telomere silencing and for the pachytene checkpoint during the meiotic cell cycle by allowing the recruitment of RAD9 to double strand breaks. Nucleosomes are preferred as substrate compared to free histone.</text>
</comment>
<gene>
    <name evidence="15" type="ORF">PLOB_00034815</name>
</gene>
<evidence type="ECO:0000256" key="10">
    <source>
        <dbReference type="ARBA" id="ARBA00047770"/>
    </source>
</evidence>
<feature type="compositionally biased region" description="Low complexity" evidence="13">
    <location>
        <begin position="886"/>
        <end position="901"/>
    </location>
</feature>
<evidence type="ECO:0000256" key="13">
    <source>
        <dbReference type="SAM" id="MobiDB-lite"/>
    </source>
</evidence>
<keyword evidence="6 11" id="KW-0949">S-adenosyl-L-methionine</keyword>
<dbReference type="Proteomes" id="UP001159405">
    <property type="component" value="Unassembled WGS sequence"/>
</dbReference>
<dbReference type="CDD" id="cd20902">
    <property type="entry name" value="CC_DOT1L"/>
    <property type="match status" value="1"/>
</dbReference>
<evidence type="ECO:0000313" key="16">
    <source>
        <dbReference type="Proteomes" id="UP001159405"/>
    </source>
</evidence>
<feature type="region of interest" description="Disordered" evidence="13">
    <location>
        <begin position="1506"/>
        <end position="1712"/>
    </location>
</feature>
<comment type="miscellaneous">
    <text evidence="11">In contrast to other lysine histone methyltransferases, it does not contain a SET domain, suggesting the existence of another mechanism for methylation of lysine residues of histones.</text>
</comment>
<sequence>MVLELRLHSPAGAEPLVYSWPLLKSDGRDEAGEIVETIRWVCADFPELKLAVENYVLREFDPSSFESMSKLCERYNRAIDGILQLWKGCAPPACINVPPSQELLRHIIQQVYSHSVKDPDKLNDYEPFSPEVYGETSFELIAQMIREVPMSPDDLFIDLGSGVGQVVLQVAASGNVKECYGIEKAEIPANYAEDMDREFRKLMRWFGKTHKPYKLEKGDFLVAKMRDKIQSAGVVFVNNFAFGPSVDHKLKERFASMREGAKIISSKAFCSLNFRTTSRNLSDIGTILHVSELKPHGRAVSWTGKPVSYFVHVIDRTLLEQYFADLKRRKEGRDFSDTSSLSDSMASAPNFEELDDVIFGVSTRHQWHQLINQIEATNHANKRGSKKTKNKNKNVLQEQNREMFPITGQEQDMKGGAKAHQPTFAQKVRRKYQRQQNKKAQKLKKNSKNSRGKAKQKPKPRKNASLTKVKPKRSTSKASQKRYSDSLAVTALENATVAALQSLQKRKGQIQGMRISSASPPPLPGFNMEQSLPALEHLLGIFRYQFLHFICHMNSSEYKENLKRQIEEEKARKKELTGKVNQAEKIVNSLQKEALGNLQQRMSEIGLSAKTPRELLMKAGELLGQHKKMKDKVKRLEKEVKHLEKHKNGGHHSHTKERKPTNGEVDVLLKTGESPAKVQESLMSHLYEELAKRKALLEKVNKLQNEVDQLDSKSALDNKSTVAPTPSASVYTSVNARPSAQSITTVASSSSVNSRPAVSLAKPLVPVTTVYSSAPSVVSKPATVMSIPSGTLVNPLQQHYITTAQPQLVNTFQHLLRPSVGVPVQMVSYIAKDGNPINSTSSSKSRRTKQKGSAKKKPKMDQQSQPVSRVTQPSSTALLSPQLVASQTTPTSSTWQSPSVSRAHHSLITSPVTPVNSSFHSGNDRSGPVSLVTSPVTPTPVRLVSSDLSSVVSLPSRSASSGGPGSEVPPMVSFVQSGLSCISPLSPLSSMSSASVSRSLTSGATPLSSLSASTQKYLNTFTTQSTEASRNFTASTNQSSFAGRTSFLNTDLSTDHSAGIKLLCDLLNDTLPEQPPPLVATSLAVRSLGTPTSVTSASSDSSVVEQGRHPTTPPTLPSRSSSKSPRTPPLGNTLARPSPGGTTSSSEQTPVHNTPPTAEAPTAAKKRTSPFTIENLVSSNPEKSKSPGDAGERNPSPPSANSRRSPKGKNKSPSTNFSIAHITRDMNPSSKERVPFVTGPVGCSVPTSVSPCQEKQNQRRISPPLATITNPAPDGSVVVSTGIKPLNAVQSSIDQKSNPIPNNEGELKREQLSTPVARVSSASAHMNSYVPSSLVPKSSALKQDVIHSQGQNPISKYHEDRSCLDSKLISPTPDRIQSQKAQPVSDVPKDETASSEVSSSIPSSTSSPERHRPDASTHASEIISDVPLDMIPLPSGKRPSPTSLSGKKGSANKKRRSPVSQIPKSASPDSEVTSLMTNEALPQSPSISSSVSKATAVLEGQAPVLVDSNPCSARSPIPVAPSSLLQPQSGVSLPSFGSVFSLPKEEQTVTSKKSPAKSSSHVSEMPSQCTKLASAEPPAKKRKRKDKKKMPGKAAKGALSLLIQYDSDSQSSCSTHGTESDDSSAHSTSPVSGTLSPVVVETTETPRSQTAGAQPEQSQKFSAKNVSHINGATSPKGRQKSTVKKQSSVGKSAAERKKPKGRGNQRGDVLNASPFVNLNDTVGSMQQIKSAGPSVAVPTSYQPYPPAYSSYPTPGQQGYVMSNFSLPTGTLNFTPGGHHQFSASLPQYYSGEAHPAPTGYGTSPGGFFPQWRTSYAPMPCQPPAFSYSNNGNSGSGGGKVYR</sequence>
<feature type="compositionally biased region" description="Basic residues" evidence="13">
    <location>
        <begin position="380"/>
        <end position="392"/>
    </location>
</feature>
<feature type="region of interest" description="Disordered" evidence="13">
    <location>
        <begin position="914"/>
        <end position="935"/>
    </location>
</feature>
<dbReference type="PANTHER" id="PTHR21451">
    <property type="entry name" value="HISTONE H3 METHYLTRANSFERASE"/>
    <property type="match status" value="1"/>
</dbReference>
<keyword evidence="5 11" id="KW-0808">Transferase</keyword>